<dbReference type="Gene3D" id="3.40.50.1700">
    <property type="entry name" value="Glycoside hydrolase family 3 C-terminal domain"/>
    <property type="match status" value="1"/>
</dbReference>
<evidence type="ECO:0000256" key="4">
    <source>
        <dbReference type="ARBA" id="ARBA00012744"/>
    </source>
</evidence>
<evidence type="ECO:0000256" key="3">
    <source>
        <dbReference type="ARBA" id="ARBA00005336"/>
    </source>
</evidence>
<evidence type="ECO:0000256" key="5">
    <source>
        <dbReference type="ARBA" id="ARBA00022801"/>
    </source>
</evidence>
<dbReference type="SMART" id="SM00758">
    <property type="entry name" value="PA14"/>
    <property type="match status" value="1"/>
</dbReference>
<dbReference type="Pfam" id="PF14310">
    <property type="entry name" value="Fn3-like"/>
    <property type="match status" value="1"/>
</dbReference>
<keyword evidence="9 10" id="KW-0624">Polysaccharide degradation</keyword>
<dbReference type="InterPro" id="IPR037524">
    <property type="entry name" value="PA14/GLEYA"/>
</dbReference>
<dbReference type="PANTHER" id="PTHR42715:SF3">
    <property type="entry name" value="BETA-GLUCOSIDASE B-RELATED"/>
    <property type="match status" value="1"/>
</dbReference>
<dbReference type="Gene3D" id="2.60.120.260">
    <property type="entry name" value="Galactose-binding domain-like"/>
    <property type="match status" value="1"/>
</dbReference>
<dbReference type="SUPFAM" id="SSF51445">
    <property type="entry name" value="(Trans)glycosidases"/>
    <property type="match status" value="1"/>
</dbReference>
<comment type="catalytic activity">
    <reaction evidence="1 10">
        <text>Hydrolysis of terminal, non-reducing beta-D-glucosyl residues with release of beta-D-glucose.</text>
        <dbReference type="EC" id="3.2.1.21"/>
    </reaction>
</comment>
<keyword evidence="8 10" id="KW-0326">Glycosidase</keyword>
<dbReference type="PROSITE" id="PS00775">
    <property type="entry name" value="GLYCOSYL_HYDROL_F3"/>
    <property type="match status" value="1"/>
</dbReference>
<dbReference type="PANTHER" id="PTHR42715">
    <property type="entry name" value="BETA-GLUCOSIDASE"/>
    <property type="match status" value="1"/>
</dbReference>
<keyword evidence="5 10" id="KW-0378">Hydrolase</keyword>
<name>A0ABR3GAV9_9PEZI</name>
<sequence length="854" mass="94943">MQLPIDMKSWVEDKLKQLTVEEKALLLSGVDLWRTYPVPRLGIPQLKTTDGPVGARGGTMVDGTTAALTPSAVSLAATWDIDIVAGIGGLLATEVRDKKADILLAPTVCLHRSPLGGRNFESFSGDDPFLGGKLAAAYINAVQSHGIATTIKHFAANDQETKRFVVDQVVSERCLREIHLVPFQIALRDAKPTCVMASYSKINGVYASNNKKLLNDILRKEWGFEGLVMSDWFGVNSIVPSVEAGLDLEMPGPARKRGKNLIDAVSKGYMKESTMDINVRRILELIYKTGKYKNPDWVEEKEEAINRPEHQKFLRRAASEGIVLLKNEKKILPLTLGKTKQIAFIGPNSRESVAAGGGSASLNPHYRQNPFDSFIKNAAANYPNLKVKHAKGCLANKWVPLFPETCVSPKNGEHGMYMEYFDNMLHQGQAVHAAHRKSTVLSCYDNLPKSFVPGKRYSYRATGVLTPKTSGRHIFSMGTCGPGRLLVDGKELINIWNRTKESERSEMFMAYASPEIRCELDMIGEKSYNITVEGVSRELDPIPVHYTDELYRDEVMDGSRVGFMEEVKEDLLGEAIALAKESDIVVYVGGKNIEWESEAYDMKSMDLPGPQNDLISKILEVNPNTIIVNQSGTPITMPWINEASTVVQAWYQGQELGNSLYDVLVGNVSPCGKLPVTFPRRLEDTPTFHNFPGENDKVVYGEGIWLGYRHYEKAKVEPLFPFGFGLSYTTFEYKNTRLSGDVLKDKLTVSVDITNTGEVSGKESVQFYVSQVSKPGLTRPVKELKGFAKVDLRPGETKTASYDLDKYALGYWDEKMRSWTVDRDAEFAVHAAASSQDIKGSANFRVEGTMQWIN</sequence>
<comment type="similarity">
    <text evidence="3 10">Belongs to the glycosyl hydrolase 3 family.</text>
</comment>
<dbReference type="Pfam" id="PF00933">
    <property type="entry name" value="Glyco_hydro_3"/>
    <property type="match status" value="1"/>
</dbReference>
<dbReference type="Pfam" id="PF07691">
    <property type="entry name" value="PA14"/>
    <property type="match status" value="1"/>
</dbReference>
<evidence type="ECO:0000256" key="2">
    <source>
        <dbReference type="ARBA" id="ARBA00004987"/>
    </source>
</evidence>
<dbReference type="InterPro" id="IPR013783">
    <property type="entry name" value="Ig-like_fold"/>
</dbReference>
<dbReference type="Gene3D" id="3.20.20.300">
    <property type="entry name" value="Glycoside hydrolase, family 3, N-terminal domain"/>
    <property type="match status" value="1"/>
</dbReference>
<dbReference type="InterPro" id="IPR011658">
    <property type="entry name" value="PA14_dom"/>
</dbReference>
<protein>
    <recommendedName>
        <fullName evidence="4 10">beta-glucosidase</fullName>
        <ecNumber evidence="4 10">3.2.1.21</ecNumber>
    </recommendedName>
</protein>
<dbReference type="InterPro" id="IPR036962">
    <property type="entry name" value="Glyco_hydro_3_N_sf"/>
</dbReference>
<dbReference type="SMART" id="SM01217">
    <property type="entry name" value="Fn3_like"/>
    <property type="match status" value="1"/>
</dbReference>
<dbReference type="InterPro" id="IPR036881">
    <property type="entry name" value="Glyco_hydro_3_C_sf"/>
</dbReference>
<evidence type="ECO:0000256" key="7">
    <source>
        <dbReference type="ARBA" id="ARBA00023277"/>
    </source>
</evidence>
<evidence type="ECO:0000256" key="6">
    <source>
        <dbReference type="ARBA" id="ARBA00023180"/>
    </source>
</evidence>
<dbReference type="InterPro" id="IPR017853">
    <property type="entry name" value="GH"/>
</dbReference>
<evidence type="ECO:0000256" key="10">
    <source>
        <dbReference type="RuleBase" id="RU361161"/>
    </source>
</evidence>
<gene>
    <name evidence="12" type="ORF">Q9L58_008035</name>
</gene>
<evidence type="ECO:0000256" key="9">
    <source>
        <dbReference type="ARBA" id="ARBA00023326"/>
    </source>
</evidence>
<evidence type="ECO:0000256" key="8">
    <source>
        <dbReference type="ARBA" id="ARBA00023295"/>
    </source>
</evidence>
<reference evidence="12 13" key="1">
    <citation type="submission" date="2024-02" db="EMBL/GenBank/DDBJ databases">
        <title>Discinaceae phylogenomics.</title>
        <authorList>
            <person name="Dirks A.C."/>
            <person name="James T.Y."/>
        </authorList>
    </citation>
    <scope>NUCLEOTIDE SEQUENCE [LARGE SCALE GENOMIC DNA]</scope>
    <source>
        <strain evidence="12 13">ACD0624</strain>
    </source>
</reference>
<accession>A0ABR3GAV9</accession>
<dbReference type="PROSITE" id="PS51820">
    <property type="entry name" value="PA14"/>
    <property type="match status" value="1"/>
</dbReference>
<organism evidence="12 13">
    <name type="scientific">Discina gigas</name>
    <dbReference type="NCBI Taxonomy" id="1032678"/>
    <lineage>
        <taxon>Eukaryota</taxon>
        <taxon>Fungi</taxon>
        <taxon>Dikarya</taxon>
        <taxon>Ascomycota</taxon>
        <taxon>Pezizomycotina</taxon>
        <taxon>Pezizomycetes</taxon>
        <taxon>Pezizales</taxon>
        <taxon>Discinaceae</taxon>
        <taxon>Discina</taxon>
    </lineage>
</organism>
<keyword evidence="6" id="KW-0325">Glycoprotein</keyword>
<dbReference type="Gene3D" id="2.60.40.10">
    <property type="entry name" value="Immunoglobulins"/>
    <property type="match status" value="1"/>
</dbReference>
<keyword evidence="13" id="KW-1185">Reference proteome</keyword>
<dbReference type="InterPro" id="IPR026891">
    <property type="entry name" value="Fn3-like"/>
</dbReference>
<evidence type="ECO:0000256" key="1">
    <source>
        <dbReference type="ARBA" id="ARBA00000448"/>
    </source>
</evidence>
<dbReference type="InterPro" id="IPR001764">
    <property type="entry name" value="Glyco_hydro_3_N"/>
</dbReference>
<dbReference type="PRINTS" id="PR00133">
    <property type="entry name" value="GLHYDRLASE3"/>
</dbReference>
<feature type="domain" description="PA14" evidence="11">
    <location>
        <begin position="411"/>
        <end position="560"/>
    </location>
</feature>
<proteinExistence type="inferred from homology"/>
<evidence type="ECO:0000259" key="11">
    <source>
        <dbReference type="PROSITE" id="PS51820"/>
    </source>
</evidence>
<evidence type="ECO:0000313" key="12">
    <source>
        <dbReference type="EMBL" id="KAL0633079.1"/>
    </source>
</evidence>
<dbReference type="SUPFAM" id="SSF52279">
    <property type="entry name" value="Beta-D-glucan exohydrolase, C-terminal domain"/>
    <property type="match status" value="1"/>
</dbReference>
<dbReference type="Proteomes" id="UP001447188">
    <property type="component" value="Unassembled WGS sequence"/>
</dbReference>
<evidence type="ECO:0000313" key="13">
    <source>
        <dbReference type="Proteomes" id="UP001447188"/>
    </source>
</evidence>
<comment type="pathway">
    <text evidence="2 10">Glycan metabolism; cellulose degradation.</text>
</comment>
<dbReference type="InterPro" id="IPR050288">
    <property type="entry name" value="Cellulose_deg_GH3"/>
</dbReference>
<comment type="caution">
    <text evidence="12">The sequence shown here is derived from an EMBL/GenBank/DDBJ whole genome shotgun (WGS) entry which is preliminary data.</text>
</comment>
<dbReference type="EMBL" id="JBBBZM010000138">
    <property type="protein sequence ID" value="KAL0633079.1"/>
    <property type="molecule type" value="Genomic_DNA"/>
</dbReference>
<dbReference type="Pfam" id="PF01915">
    <property type="entry name" value="Glyco_hydro_3_C"/>
    <property type="match status" value="1"/>
</dbReference>
<dbReference type="InterPro" id="IPR019800">
    <property type="entry name" value="Glyco_hydro_3_AS"/>
</dbReference>
<dbReference type="InterPro" id="IPR002772">
    <property type="entry name" value="Glyco_hydro_3_C"/>
</dbReference>
<dbReference type="EC" id="3.2.1.21" evidence="4 10"/>
<keyword evidence="7 10" id="KW-0119">Carbohydrate metabolism</keyword>